<keyword evidence="6" id="KW-0963">Cytoplasm</keyword>
<dbReference type="Gene3D" id="1.10.150.870">
    <property type="match status" value="1"/>
</dbReference>
<dbReference type="HAMAP" id="MF_00356">
    <property type="entry name" value="DNApol_PolC"/>
    <property type="match status" value="1"/>
</dbReference>
<evidence type="ECO:0000256" key="2">
    <source>
        <dbReference type="ARBA" id="ARBA00022695"/>
    </source>
</evidence>
<dbReference type="GO" id="GO:0008408">
    <property type="term" value="F:3'-5' exonuclease activity"/>
    <property type="evidence" value="ECO:0007669"/>
    <property type="project" value="UniProtKB-UniRule"/>
</dbReference>
<evidence type="ECO:0000256" key="1">
    <source>
        <dbReference type="ARBA" id="ARBA00022679"/>
    </source>
</evidence>
<dbReference type="Proteomes" id="UP000032809">
    <property type="component" value="Chromosome I"/>
</dbReference>
<evidence type="ECO:0000256" key="6">
    <source>
        <dbReference type="HAMAP-Rule" id="MF_00356"/>
    </source>
</evidence>
<keyword evidence="2 6" id="KW-0548">Nucleotidyltransferase</keyword>
<evidence type="ECO:0000313" key="8">
    <source>
        <dbReference type="EMBL" id="CEP78967.1"/>
    </source>
</evidence>
<dbReference type="InterPro" id="IPR040982">
    <property type="entry name" value="DNA_pol3_finger"/>
</dbReference>
<feature type="domain" description="Polymerase/histidinol phosphatase N-terminal" evidence="7">
    <location>
        <begin position="102"/>
        <end position="169"/>
    </location>
</feature>
<proteinExistence type="inferred from homology"/>
<dbReference type="GO" id="GO:0005737">
    <property type="term" value="C:cytoplasm"/>
    <property type="evidence" value="ECO:0007669"/>
    <property type="project" value="UniProtKB-SubCell"/>
</dbReference>
<comment type="function">
    <text evidence="6">Required for replicative DNA synthesis. This DNA polymerase also exhibits 3' to 5' exonuclease activity.</text>
</comment>
<keyword evidence="6" id="KW-0540">Nuclease</keyword>
<dbReference type="SMART" id="SM00481">
    <property type="entry name" value="POLIIIAc"/>
    <property type="match status" value="1"/>
</dbReference>
<keyword evidence="9" id="KW-1185">Reference proteome</keyword>
<dbReference type="InterPro" id="IPR006308">
    <property type="entry name" value="Pol_III_a_PolC-type_gram_pos"/>
</dbReference>
<dbReference type="InterPro" id="IPR016195">
    <property type="entry name" value="Pol/histidinol_Pase-like"/>
</dbReference>
<dbReference type="InterPro" id="IPR044923">
    <property type="entry name" value="PolC_middle_finger_sf"/>
</dbReference>
<comment type="subcellular location">
    <subcellularLocation>
        <location evidence="6">Cytoplasm</location>
    </subcellularLocation>
</comment>
<dbReference type="GO" id="GO:0003677">
    <property type="term" value="F:DNA binding"/>
    <property type="evidence" value="ECO:0007669"/>
    <property type="project" value="UniProtKB-UniRule"/>
</dbReference>
<dbReference type="Gene3D" id="1.10.150.700">
    <property type="entry name" value="PolC, middle finger domain"/>
    <property type="match status" value="2"/>
</dbReference>
<gene>
    <name evidence="6" type="primary">polC</name>
    <name evidence="8" type="synonym">polC3</name>
    <name evidence="8" type="ORF">DTL3_1679</name>
</gene>
<evidence type="ECO:0000256" key="5">
    <source>
        <dbReference type="ARBA" id="ARBA00022932"/>
    </source>
</evidence>
<dbReference type="InterPro" id="IPR011708">
    <property type="entry name" value="DNA_pol3_alpha_NTPase_dom"/>
</dbReference>
<dbReference type="Gene3D" id="3.20.20.140">
    <property type="entry name" value="Metal-dependent hydrolases"/>
    <property type="match status" value="1"/>
</dbReference>
<dbReference type="CDD" id="cd07435">
    <property type="entry name" value="PHP_PolIIIA_POLC"/>
    <property type="match status" value="1"/>
</dbReference>
<organism evidence="8 9">
    <name type="scientific">Defluviitoga tunisiensis</name>
    <dbReference type="NCBI Taxonomy" id="1006576"/>
    <lineage>
        <taxon>Bacteria</taxon>
        <taxon>Thermotogati</taxon>
        <taxon>Thermotogota</taxon>
        <taxon>Thermotogae</taxon>
        <taxon>Petrotogales</taxon>
        <taxon>Petrotogaceae</taxon>
        <taxon>Defluviitoga</taxon>
    </lineage>
</organism>
<dbReference type="InterPro" id="IPR004013">
    <property type="entry name" value="PHP_dom"/>
</dbReference>
<reference evidence="9" key="1">
    <citation type="submission" date="2014-11" db="EMBL/GenBank/DDBJ databases">
        <authorList>
            <person name="Wibberg D."/>
        </authorList>
    </citation>
    <scope>NUCLEOTIDE SEQUENCE [LARGE SCALE GENOMIC DNA]</scope>
    <source>
        <strain evidence="9">L3</strain>
    </source>
</reference>
<dbReference type="GO" id="GO:0006261">
    <property type="term" value="P:DNA-templated DNA replication"/>
    <property type="evidence" value="ECO:0007669"/>
    <property type="project" value="UniProtKB-UniRule"/>
</dbReference>
<dbReference type="NCBIfam" id="NF001688">
    <property type="entry name" value="PRK00448.1"/>
    <property type="match status" value="1"/>
</dbReference>
<dbReference type="SUPFAM" id="SSF89550">
    <property type="entry name" value="PHP domain-like"/>
    <property type="match status" value="1"/>
</dbReference>
<dbReference type="KEGG" id="dtn:DTL3_1679"/>
<dbReference type="InterPro" id="IPR003141">
    <property type="entry name" value="Pol/His_phosphatase_N"/>
</dbReference>
<dbReference type="PATRIC" id="fig|1006576.9.peg.1676"/>
<comment type="catalytic activity">
    <reaction evidence="6">
        <text>DNA(n) + a 2'-deoxyribonucleoside 5'-triphosphate = DNA(n+1) + diphosphate</text>
        <dbReference type="Rhea" id="RHEA:22508"/>
        <dbReference type="Rhea" id="RHEA-COMP:17339"/>
        <dbReference type="Rhea" id="RHEA-COMP:17340"/>
        <dbReference type="ChEBI" id="CHEBI:33019"/>
        <dbReference type="ChEBI" id="CHEBI:61560"/>
        <dbReference type="ChEBI" id="CHEBI:173112"/>
        <dbReference type="EC" id="2.7.7.7"/>
    </reaction>
</comment>
<dbReference type="HOGENOM" id="CLU_003297_2_0_0"/>
<name>A0A0C7NT61_DEFTU</name>
<dbReference type="Pfam" id="PF17657">
    <property type="entry name" value="DNA_pol3_finger"/>
    <property type="match status" value="1"/>
</dbReference>
<dbReference type="AlphaFoldDB" id="A0A0C7NT61"/>
<keyword evidence="4 6" id="KW-0269">Exonuclease</keyword>
<comment type="similarity">
    <text evidence="6">Belongs to the DNA polymerase type-C family. PolC subfamily.</text>
</comment>
<keyword evidence="3 6" id="KW-0235">DNA replication</keyword>
<evidence type="ECO:0000256" key="4">
    <source>
        <dbReference type="ARBA" id="ARBA00022839"/>
    </source>
</evidence>
<dbReference type="RefSeq" id="WP_052670450.1">
    <property type="nucleotide sequence ID" value="NZ_LN824141.1"/>
</dbReference>
<dbReference type="InterPro" id="IPR004805">
    <property type="entry name" value="DnaE2/DnaE/PolC"/>
</dbReference>
<dbReference type="STRING" id="1006576.DTL3_1679"/>
<keyword evidence="6" id="KW-0378">Hydrolase</keyword>
<dbReference type="Pfam" id="PF02811">
    <property type="entry name" value="PHP"/>
    <property type="match status" value="1"/>
</dbReference>
<dbReference type="PANTHER" id="PTHR32294">
    <property type="entry name" value="DNA POLYMERASE III SUBUNIT ALPHA"/>
    <property type="match status" value="1"/>
</dbReference>
<keyword evidence="5 6" id="KW-0239">DNA-directed DNA polymerase</keyword>
<dbReference type="EMBL" id="LN824141">
    <property type="protein sequence ID" value="CEP78967.1"/>
    <property type="molecule type" value="Genomic_DNA"/>
</dbReference>
<dbReference type="PANTHER" id="PTHR32294:SF5">
    <property type="entry name" value="DNA POLYMERASE III POLC-TYPE"/>
    <property type="match status" value="1"/>
</dbReference>
<dbReference type="Gene3D" id="3.30.1900.20">
    <property type="match status" value="1"/>
</dbReference>
<dbReference type="GO" id="GO:0003887">
    <property type="term" value="F:DNA-directed DNA polymerase activity"/>
    <property type="evidence" value="ECO:0007669"/>
    <property type="project" value="UniProtKB-UniRule"/>
</dbReference>
<accession>A0A0C7NT61</accession>
<evidence type="ECO:0000259" key="7">
    <source>
        <dbReference type="SMART" id="SM00481"/>
    </source>
</evidence>
<dbReference type="EC" id="2.7.7.7" evidence="6"/>
<sequence length="960" mass="111277">MYFFEKLSKLVGNEINFVNKEISVKGKVFRVEENKDSFYVYISDYECSFLCQTQDKIKKGEWFRFEGILEYDSVMASYYINVFQVKKAVPIETCDLAVNKRVELHAHSKMSSKSSILDMKELVDTALIYGHRAVAITDNENVHIIPAFYQYAKQKNIKPIFGCELNVFDESKGIMKNVNVLVKNQKGLKNLYKIITISHMNVVNKKAVITLTDLIKHRDGLLLGSSLDSFLLYYYLKGSSEDRLSELISFYDYIELFPLDCYIDSNIETSKLVDYSKTIYNLSKKLNKIVVMSGDVRYLRKGEQDYLNVMILGTSTKSKPRKQTNNVNYFRNTQEMYDEAYKIFKKIGIAKEITVKNTSKIAESIEEVVPFDLKLKVPKFESADENLRKYAYENARKIYGKELHPQIIERMEKELNNIINNGYAVIFLISTEMVKESLRFGYPIGSRGSVGSSLIAFLLGITEVNPLAPHYFCKHCGYVEFSENLNLCGFDLEKKSCPRCGKILSSDGHNIRFEVFMGYSGEKIPDIDVNFSADIFNDIQRYLEKRFGRDYCYKAGTISTISRYNAMKMVNKYYKNKEVRNVNYAHSVYISEKIKGTKLNTGQHPSAMIIIPREYDVHDFTPYQYSANSPEIGIITTHYDFKALENDLLKIDVLSHDGPTFLKMLKDLTGFDYNDIPMDDERVLSLFSSTKELGVDLSEIETEIGTLGVPEVWTPFSHKMLIETRPKTFYDLCRTNSLAHGTNIWFNNAREIVLKNTADINQIVSCRDDILIMLEYYGVDSKLSFRIMEKVRKGKDLTDEEISAIKDSNAPEWYLDSLRKIHYLFPKAHAVAYMIMAYKIAYYKLYYPLEFYSVYFTVRAKCFDIGIVMSEELTLKLIKILSKNEFQHNYEQSNVYSTLKTVYEMRKRGYDFLGPDKDKSEAHVFKIEGDYLRIPLTKMKNIGNKKANKIIRQRQQQKII</sequence>
<keyword evidence="1 6" id="KW-0808">Transferase</keyword>
<evidence type="ECO:0000256" key="3">
    <source>
        <dbReference type="ARBA" id="ARBA00022705"/>
    </source>
</evidence>
<evidence type="ECO:0000313" key="9">
    <source>
        <dbReference type="Proteomes" id="UP000032809"/>
    </source>
</evidence>
<dbReference type="Pfam" id="PF07733">
    <property type="entry name" value="DNA_pol3_alpha"/>
    <property type="match status" value="2"/>
</dbReference>
<protein>
    <recommendedName>
        <fullName evidence="6">DNA polymerase III PolC-type</fullName>
        <shortName evidence="6">PolIII</shortName>
        <ecNumber evidence="6">2.7.7.7</ecNumber>
    </recommendedName>
</protein>